<accession>A0A2P5D8F4</accession>
<dbReference type="Proteomes" id="UP000237105">
    <property type="component" value="Unassembled WGS sequence"/>
</dbReference>
<sequence length="127" mass="14384">MQHFRQSLEPPSTIISPTPYIFMELDCGFPSHPHSSIMAESQHHDAYISLPHAKASFLTSMSECLPKRLDVSVCVHLSVHKFVYARTYCCALIRLCARCRACIFCLGTHLNASMCVSNYYHLVVCIF</sequence>
<comment type="caution">
    <text evidence="1">The sequence shown here is derived from an EMBL/GenBank/DDBJ whole genome shotgun (WGS) entry which is preliminary data.</text>
</comment>
<name>A0A2P5D8F4_PARAD</name>
<proteinExistence type="predicted"/>
<reference evidence="2" key="1">
    <citation type="submission" date="2016-06" db="EMBL/GenBank/DDBJ databases">
        <title>Parallel loss of symbiosis genes in relatives of nitrogen-fixing non-legume Parasponia.</title>
        <authorList>
            <person name="Van Velzen R."/>
            <person name="Holmer R."/>
            <person name="Bu F."/>
            <person name="Rutten L."/>
            <person name="Van Zeijl A."/>
            <person name="Liu W."/>
            <person name="Santuari L."/>
            <person name="Cao Q."/>
            <person name="Sharma T."/>
            <person name="Shen D."/>
            <person name="Roswanjaya Y."/>
            <person name="Wardhani T."/>
            <person name="Kalhor M.S."/>
            <person name="Jansen J."/>
            <person name="Van den Hoogen J."/>
            <person name="Gungor B."/>
            <person name="Hartog M."/>
            <person name="Hontelez J."/>
            <person name="Verver J."/>
            <person name="Yang W.-C."/>
            <person name="Schijlen E."/>
            <person name="Repin R."/>
            <person name="Schilthuizen M."/>
            <person name="Schranz E."/>
            <person name="Heidstra R."/>
            <person name="Miyata K."/>
            <person name="Fedorova E."/>
            <person name="Kohlen W."/>
            <person name="Bisseling T."/>
            <person name="Smit S."/>
            <person name="Geurts R."/>
        </authorList>
    </citation>
    <scope>NUCLEOTIDE SEQUENCE [LARGE SCALE GENOMIC DNA]</scope>
    <source>
        <strain evidence="2">cv. WU1-14</strain>
    </source>
</reference>
<keyword evidence="2" id="KW-1185">Reference proteome</keyword>
<protein>
    <submittedName>
        <fullName evidence="1">Uncharacterized protein</fullName>
    </submittedName>
</protein>
<gene>
    <name evidence="1" type="ORF">PanWU01x14_087120</name>
</gene>
<organism evidence="1 2">
    <name type="scientific">Parasponia andersonii</name>
    <name type="common">Sponia andersonii</name>
    <dbReference type="NCBI Taxonomy" id="3476"/>
    <lineage>
        <taxon>Eukaryota</taxon>
        <taxon>Viridiplantae</taxon>
        <taxon>Streptophyta</taxon>
        <taxon>Embryophyta</taxon>
        <taxon>Tracheophyta</taxon>
        <taxon>Spermatophyta</taxon>
        <taxon>Magnoliopsida</taxon>
        <taxon>eudicotyledons</taxon>
        <taxon>Gunneridae</taxon>
        <taxon>Pentapetalae</taxon>
        <taxon>rosids</taxon>
        <taxon>fabids</taxon>
        <taxon>Rosales</taxon>
        <taxon>Cannabaceae</taxon>
        <taxon>Parasponia</taxon>
    </lineage>
</organism>
<dbReference type="OrthoDB" id="10379669at2759"/>
<dbReference type="EMBL" id="JXTB01000055">
    <property type="protein sequence ID" value="PON69589.1"/>
    <property type="molecule type" value="Genomic_DNA"/>
</dbReference>
<evidence type="ECO:0000313" key="2">
    <source>
        <dbReference type="Proteomes" id="UP000237105"/>
    </source>
</evidence>
<evidence type="ECO:0000313" key="1">
    <source>
        <dbReference type="EMBL" id="PON69589.1"/>
    </source>
</evidence>
<dbReference type="AlphaFoldDB" id="A0A2P5D8F4"/>